<reference evidence="1" key="2">
    <citation type="submission" date="2021-01" db="EMBL/GenBank/DDBJ databases">
        <authorList>
            <person name="Hahn C.R."/>
            <person name="Youssef N.H."/>
            <person name="Elshahed M."/>
        </authorList>
    </citation>
    <scope>NUCLEOTIDE SEQUENCE</scope>
    <source>
        <strain evidence="1">Zod_Metabat.24</strain>
    </source>
</reference>
<dbReference type="PANTHER" id="PTHR37841:SF1">
    <property type="entry name" value="DUF3298 DOMAIN-CONTAINING PROTEIN"/>
    <property type="match status" value="1"/>
</dbReference>
<dbReference type="EMBL" id="JAFGIX010000022">
    <property type="protein sequence ID" value="MBN1572428.1"/>
    <property type="molecule type" value="Genomic_DNA"/>
</dbReference>
<accession>A0A9D8KE18</accession>
<sequence>MSESLSWHQYVFGKLVKYPDGPILGPDHDCIGKSEGFPEELERYCRYDRVGLGSGDVFEWHEYPWLNRGGGIVCRPHIIDDKAYVIVGRMQMRSEDGGPAKPPFRLYHHRHYIITDAKRVLYPPVVMSTDIPWMEPMVEKEMALKPVTTSYKHLDKRLPDEWIEEISEPLKIVMSGQSLSVQDWAMEVDNFLSTVNLVLCALPLTLVWRIPFGAGLTNMDGSVAIGMGMWALKGARIIKGERKDTEEHDFSDGEYYYGWIEENCSGCSTYRELVDTVAEKLPKFESYDSIPIGLSWKEVSKQISGVVSKLERIKEFRKSSDINVPEERVTGIVNVLDDLFATVREYNPWYDLISTGGKANWLREWLKDAELELIWFSLLEIVDKKTQRFFNSLPEGKYQKIVKRLLSGEKSDDNELIKFIRCATKDNLDNLNLLIGKANIFDSYLMAEESRRRGLHTKLEILINRKYSDTASSLDLIKESKRLAAQLVKLNKLPTKTMCRILLLGWEEIDQREKDEISHKIESLIGQPYTYIITGFEREDLRGGDHRRVFSEVGISAIREKISIDPEVSQRLFMTIKRRYSKGSFANVISRELFDIFKFWLCNAKKADIRWMKDESLILLSDILNGEKVDIKGYLGEEIDTGFVRKVLESFESKIEIKNFVVKNVSELEFLEEIMPSHCELTLSDSQIGLMIDEAFVDESNLKKYKGITSRRRDLLDKPGWRLLSLPEHNKIKIGLYDTESDSLKYLNAFSILMLVLRGVDMPRGDLNKITPEIIGDFFERDEWSKYFYIKHLHFFSKEAKRKKADRFGEALLTSRLGFAKGALSRSEVENVVMKELKRSIWTRDLFFSNILDINYHREFIANISWTVGRETIIETFKDINFVDVFREPEYCLLEKQRGSAMKKCPDCGRRVREANSIFCPDCSTRLVSVTAEDILESQLRELIKEKGYSILDDRNCEKLISNLEYKFFLEEEDKNDYWRKKKFLIKALKGNFPQEILSLRDEHTADEIIETLKDKLLVYQKNLSKDSAYWVIATWIYAFKEDDNGKGPNGDTEGYLSIEKNKDRNEMHPKHGFVGKSVYIIFEPQLNDAKCFSEGLAAVKVKKKWGYVNKDGEAVIESKYDKANDFSEGIAAVYIGGKWQYINKKGEPIVDSLFNDASSFSEGVAGVDMKEKICYVDKSFKIVATPHVDHNWEGWGRSFSEGMCMVAKGKNLGYIDKEGFFCIEPNYREAGDFSNGLAPVVPSKFPIKIWGYINNVGKYIIWARFFGARNFSERLAAVKSIRNIKWGYIDDRGKFVIKPSFKDALDFSEGLAAVRHSGGKYSGKWGFIDKSGKYVIDPRFITVRNFSEGLAPVMIEGKWGYISHPLKVDSYRDGSV</sequence>
<organism evidence="1 2">
    <name type="scientific">Candidatus Zymogenus saltonus</name>
    <dbReference type="NCBI Taxonomy" id="2844893"/>
    <lineage>
        <taxon>Bacteria</taxon>
        <taxon>Deltaproteobacteria</taxon>
        <taxon>Candidatus Zymogenia</taxon>
        <taxon>Candidatus Zymogeniales</taxon>
        <taxon>Candidatus Zymogenaceae</taxon>
        <taxon>Candidatus Zymogenus</taxon>
    </lineage>
</organism>
<dbReference type="SUPFAM" id="SSF69360">
    <property type="entry name" value="Cell wall binding repeat"/>
    <property type="match status" value="1"/>
</dbReference>
<name>A0A9D8KE18_9DELT</name>
<protein>
    <submittedName>
        <fullName evidence="1">WG repeat-containing protein</fullName>
    </submittedName>
</protein>
<reference evidence="1" key="1">
    <citation type="journal article" date="2021" name="Environ. Microbiol.">
        <title>Genomic characterization of three novel Desulfobacterota classes expand the metabolic and phylogenetic diversity of the phylum.</title>
        <authorList>
            <person name="Murphy C.L."/>
            <person name="Biggerstaff J."/>
            <person name="Eichhorn A."/>
            <person name="Ewing E."/>
            <person name="Shahan R."/>
            <person name="Soriano D."/>
            <person name="Stewart S."/>
            <person name="VanMol K."/>
            <person name="Walker R."/>
            <person name="Walters P."/>
            <person name="Elshahed M.S."/>
            <person name="Youssef N.H."/>
        </authorList>
    </citation>
    <scope>NUCLEOTIDE SEQUENCE</scope>
    <source>
        <strain evidence="1">Zod_Metabat.24</strain>
    </source>
</reference>
<dbReference type="PANTHER" id="PTHR37841">
    <property type="entry name" value="GLR2918 PROTEIN"/>
    <property type="match status" value="1"/>
</dbReference>
<dbReference type="Proteomes" id="UP000809273">
    <property type="component" value="Unassembled WGS sequence"/>
</dbReference>
<evidence type="ECO:0000313" key="1">
    <source>
        <dbReference type="EMBL" id="MBN1572428.1"/>
    </source>
</evidence>
<gene>
    <name evidence="1" type="ORF">JW984_04445</name>
</gene>
<dbReference type="InterPro" id="IPR032774">
    <property type="entry name" value="WG_beta_rep"/>
</dbReference>
<proteinExistence type="predicted"/>
<evidence type="ECO:0000313" key="2">
    <source>
        <dbReference type="Proteomes" id="UP000809273"/>
    </source>
</evidence>
<comment type="caution">
    <text evidence="1">The sequence shown here is derived from an EMBL/GenBank/DDBJ whole genome shotgun (WGS) entry which is preliminary data.</text>
</comment>
<dbReference type="Pfam" id="PF14903">
    <property type="entry name" value="WG_beta_rep"/>
    <property type="match status" value="6"/>
</dbReference>